<keyword evidence="2" id="KW-0805">Transcription regulation</keyword>
<keyword evidence="3" id="KW-0238">DNA-binding</keyword>
<gene>
    <name evidence="7" type="ORF">POPTR_013G078400</name>
</gene>
<dbReference type="InParanoid" id="A0A2K1Y2Q7"/>
<dbReference type="Gene3D" id="2.40.330.10">
    <property type="entry name" value="DNA-binding pseudobarrel domain"/>
    <property type="match status" value="1"/>
</dbReference>
<dbReference type="EMBL" id="CM009302">
    <property type="protein sequence ID" value="PNT07310.1"/>
    <property type="molecule type" value="Genomic_DNA"/>
</dbReference>
<sequence>MVMCGCSSQSDHQFVDDMVDEYDDGSFDQLFEKHRQETDDNDWAFTLVQKKLVMALLRTRNIGTVKGELSQPGSISPPGTSCCSARFTPPLGTLPVIPNKKKRSGRRDQRFIIHQKSPGSEEEEAESASVSSRKERGAGILIGSVNKNKYSKTGSAHEDKNEGERLEEKRMISTKRKPCFEEIHEEEEEEKPRTSERRKRGPKALVLDLGFDFSNEVKALTGEDGDTDFKLRIKKKLYQTDTSSHHDRFTMPWRQINECENLLNDDEKRDVRIGDGIGVTLVELGLGDTRDSMITDQLRLKQWNMGKNSYYALRSGWKDVMLRNVGVLQQNDYVQIYSFRRNKELWFVVFKESDHLQGRTNGVLEGLMHASDRTL</sequence>
<dbReference type="GO" id="GO:0003677">
    <property type="term" value="F:DNA binding"/>
    <property type="evidence" value="ECO:0007669"/>
    <property type="project" value="UniProtKB-KW"/>
</dbReference>
<organism evidence="7 8">
    <name type="scientific">Populus trichocarpa</name>
    <name type="common">Western balsam poplar</name>
    <name type="synonym">Populus balsamifera subsp. trichocarpa</name>
    <dbReference type="NCBI Taxonomy" id="3694"/>
    <lineage>
        <taxon>Eukaryota</taxon>
        <taxon>Viridiplantae</taxon>
        <taxon>Streptophyta</taxon>
        <taxon>Embryophyta</taxon>
        <taxon>Tracheophyta</taxon>
        <taxon>Spermatophyta</taxon>
        <taxon>Magnoliopsida</taxon>
        <taxon>eudicotyledons</taxon>
        <taxon>Gunneridae</taxon>
        <taxon>Pentapetalae</taxon>
        <taxon>rosids</taxon>
        <taxon>fabids</taxon>
        <taxon>Malpighiales</taxon>
        <taxon>Salicaceae</taxon>
        <taxon>Saliceae</taxon>
        <taxon>Populus</taxon>
    </lineage>
</organism>
<reference evidence="7 8" key="1">
    <citation type="journal article" date="2006" name="Science">
        <title>The genome of black cottonwood, Populus trichocarpa (Torr. &amp; Gray).</title>
        <authorList>
            <person name="Tuskan G.A."/>
            <person name="Difazio S."/>
            <person name="Jansson S."/>
            <person name="Bohlmann J."/>
            <person name="Grigoriev I."/>
            <person name="Hellsten U."/>
            <person name="Putnam N."/>
            <person name="Ralph S."/>
            <person name="Rombauts S."/>
            <person name="Salamov A."/>
            <person name="Schein J."/>
            <person name="Sterck L."/>
            <person name="Aerts A."/>
            <person name="Bhalerao R.R."/>
            <person name="Bhalerao R.P."/>
            <person name="Blaudez D."/>
            <person name="Boerjan W."/>
            <person name="Brun A."/>
            <person name="Brunner A."/>
            <person name="Busov V."/>
            <person name="Campbell M."/>
            <person name="Carlson J."/>
            <person name="Chalot M."/>
            <person name="Chapman J."/>
            <person name="Chen G.L."/>
            <person name="Cooper D."/>
            <person name="Coutinho P.M."/>
            <person name="Couturier J."/>
            <person name="Covert S."/>
            <person name="Cronk Q."/>
            <person name="Cunningham R."/>
            <person name="Davis J."/>
            <person name="Degroeve S."/>
            <person name="Dejardin A."/>
            <person name="Depamphilis C."/>
            <person name="Detter J."/>
            <person name="Dirks B."/>
            <person name="Dubchak I."/>
            <person name="Duplessis S."/>
            <person name="Ehlting J."/>
            <person name="Ellis B."/>
            <person name="Gendler K."/>
            <person name="Goodstein D."/>
            <person name="Gribskov M."/>
            <person name="Grimwood J."/>
            <person name="Groover A."/>
            <person name="Gunter L."/>
            <person name="Hamberger B."/>
            <person name="Heinze B."/>
            <person name="Helariutta Y."/>
            <person name="Henrissat B."/>
            <person name="Holligan D."/>
            <person name="Holt R."/>
            <person name="Huang W."/>
            <person name="Islam-Faridi N."/>
            <person name="Jones S."/>
            <person name="Jones-Rhoades M."/>
            <person name="Jorgensen R."/>
            <person name="Joshi C."/>
            <person name="Kangasjarvi J."/>
            <person name="Karlsson J."/>
            <person name="Kelleher C."/>
            <person name="Kirkpatrick R."/>
            <person name="Kirst M."/>
            <person name="Kohler A."/>
            <person name="Kalluri U."/>
            <person name="Larimer F."/>
            <person name="Leebens-Mack J."/>
            <person name="Leple J.C."/>
            <person name="Locascio P."/>
            <person name="Lou Y."/>
            <person name="Lucas S."/>
            <person name="Martin F."/>
            <person name="Montanini B."/>
            <person name="Napoli C."/>
            <person name="Nelson D.R."/>
            <person name="Nelson C."/>
            <person name="Nieminen K."/>
            <person name="Nilsson O."/>
            <person name="Pereda V."/>
            <person name="Peter G."/>
            <person name="Philippe R."/>
            <person name="Pilate G."/>
            <person name="Poliakov A."/>
            <person name="Razumovskaya J."/>
            <person name="Richardson P."/>
            <person name="Rinaldi C."/>
            <person name="Ritland K."/>
            <person name="Rouze P."/>
            <person name="Ryaboy D."/>
            <person name="Schmutz J."/>
            <person name="Schrader J."/>
            <person name="Segerman B."/>
            <person name="Shin H."/>
            <person name="Siddiqui A."/>
            <person name="Sterky F."/>
            <person name="Terry A."/>
            <person name="Tsai C.J."/>
            <person name="Uberbacher E."/>
            <person name="Unneberg P."/>
            <person name="Vahala J."/>
            <person name="Wall K."/>
            <person name="Wessler S."/>
            <person name="Yang G."/>
            <person name="Yin T."/>
            <person name="Douglas C."/>
            <person name="Marra M."/>
            <person name="Sandberg G."/>
            <person name="Van de Peer Y."/>
            <person name="Rokhsar D."/>
        </authorList>
    </citation>
    <scope>NUCLEOTIDE SEQUENCE [LARGE SCALE GENOMIC DNA]</scope>
    <source>
        <strain evidence="8">cv. Nisqually</strain>
    </source>
</reference>
<dbReference type="AlphaFoldDB" id="A0A2K1Y2Q7"/>
<dbReference type="InterPro" id="IPR015300">
    <property type="entry name" value="DNA-bd_pseudobarrel_sf"/>
</dbReference>
<comment type="subcellular location">
    <subcellularLocation>
        <location evidence="1">Nucleus</location>
    </subcellularLocation>
</comment>
<name>A0A2K1Y2Q7_POPTR</name>
<keyword evidence="4" id="KW-0804">Transcription</keyword>
<dbReference type="Proteomes" id="UP000006729">
    <property type="component" value="Chromosome 13"/>
</dbReference>
<accession>A0A2K1Y2Q7</accession>
<evidence type="ECO:0000256" key="2">
    <source>
        <dbReference type="ARBA" id="ARBA00023015"/>
    </source>
</evidence>
<evidence type="ECO:0000256" key="1">
    <source>
        <dbReference type="ARBA" id="ARBA00004123"/>
    </source>
</evidence>
<dbReference type="PANTHER" id="PTHR31541:SF25">
    <property type="entry name" value="GAMMA-GLIADIN B"/>
    <property type="match status" value="1"/>
</dbReference>
<dbReference type="Pfam" id="PF03754">
    <property type="entry name" value="At2g31720-like"/>
    <property type="match status" value="1"/>
</dbReference>
<feature type="compositionally biased region" description="Polar residues" evidence="6">
    <location>
        <begin position="145"/>
        <end position="154"/>
    </location>
</feature>
<evidence type="ECO:0000256" key="5">
    <source>
        <dbReference type="ARBA" id="ARBA00023242"/>
    </source>
</evidence>
<evidence type="ECO:0008006" key="9">
    <source>
        <dbReference type="Google" id="ProtNLM"/>
    </source>
</evidence>
<feature type="compositionally biased region" description="Polar residues" evidence="6">
    <location>
        <begin position="71"/>
        <end position="83"/>
    </location>
</feature>
<feature type="compositionally biased region" description="Basic and acidic residues" evidence="6">
    <location>
        <begin position="155"/>
        <end position="171"/>
    </location>
</feature>
<feature type="region of interest" description="Disordered" evidence="6">
    <location>
        <begin position="68"/>
        <end position="201"/>
    </location>
</feature>
<evidence type="ECO:0000313" key="8">
    <source>
        <dbReference type="Proteomes" id="UP000006729"/>
    </source>
</evidence>
<keyword evidence="5" id="KW-0539">Nucleus</keyword>
<evidence type="ECO:0000256" key="4">
    <source>
        <dbReference type="ARBA" id="ARBA00023163"/>
    </source>
</evidence>
<proteinExistence type="predicted"/>
<evidence type="ECO:0000256" key="3">
    <source>
        <dbReference type="ARBA" id="ARBA00023125"/>
    </source>
</evidence>
<keyword evidence="8" id="KW-1185">Reference proteome</keyword>
<dbReference type="InterPro" id="IPR005508">
    <property type="entry name" value="At2g31720-like"/>
</dbReference>
<evidence type="ECO:0000313" key="7">
    <source>
        <dbReference type="EMBL" id="PNT07310.1"/>
    </source>
</evidence>
<evidence type="ECO:0000256" key="6">
    <source>
        <dbReference type="SAM" id="MobiDB-lite"/>
    </source>
</evidence>
<protein>
    <recommendedName>
        <fullName evidence="9">TF-B3 domain-containing protein</fullName>
    </recommendedName>
</protein>
<dbReference type="GO" id="GO:0005634">
    <property type="term" value="C:nucleus"/>
    <property type="evidence" value="ECO:0007669"/>
    <property type="project" value="UniProtKB-SubCell"/>
</dbReference>
<dbReference type="PANTHER" id="PTHR31541">
    <property type="entry name" value="B3 DOMAIN PLANT PROTEIN-RELATED"/>
    <property type="match status" value="1"/>
</dbReference>